<dbReference type="SUPFAM" id="SSF49879">
    <property type="entry name" value="SMAD/FHA domain"/>
    <property type="match status" value="1"/>
</dbReference>
<proteinExistence type="predicted"/>
<evidence type="ECO:0000313" key="4">
    <source>
        <dbReference type="Proteomes" id="UP000199658"/>
    </source>
</evidence>
<dbReference type="EMBL" id="FOYO01000003">
    <property type="protein sequence ID" value="SFR65070.1"/>
    <property type="molecule type" value="Genomic_DNA"/>
</dbReference>
<dbReference type="STRING" id="670154.SAMN04488002_3743"/>
<dbReference type="InterPro" id="IPR000253">
    <property type="entry name" value="FHA_dom"/>
</dbReference>
<dbReference type="InterPro" id="IPR008984">
    <property type="entry name" value="SMAD_FHA_dom_sf"/>
</dbReference>
<dbReference type="Pfam" id="PF00498">
    <property type="entry name" value="FHA"/>
    <property type="match status" value="1"/>
</dbReference>
<gene>
    <name evidence="3" type="ORF">SAMN04488002_3743</name>
</gene>
<dbReference type="PROSITE" id="PS50006">
    <property type="entry name" value="FHA_DOMAIN"/>
    <property type="match status" value="1"/>
</dbReference>
<dbReference type="OrthoDB" id="273564at2"/>
<evidence type="ECO:0000256" key="1">
    <source>
        <dbReference type="SAM" id="MobiDB-lite"/>
    </source>
</evidence>
<feature type="domain" description="FHA" evidence="2">
    <location>
        <begin position="28"/>
        <end position="78"/>
    </location>
</feature>
<keyword evidence="4" id="KW-1185">Reference proteome</keyword>
<accession>A0A1I6IFH0</accession>
<feature type="region of interest" description="Disordered" evidence="1">
    <location>
        <begin position="152"/>
        <end position="244"/>
    </location>
</feature>
<dbReference type="Pfam" id="PF20232">
    <property type="entry name" value="T6SS_FHA_C"/>
    <property type="match status" value="1"/>
</dbReference>
<organism evidence="3 4">
    <name type="scientific">Litoreibacter janthinus</name>
    <dbReference type="NCBI Taxonomy" id="670154"/>
    <lineage>
        <taxon>Bacteria</taxon>
        <taxon>Pseudomonadati</taxon>
        <taxon>Pseudomonadota</taxon>
        <taxon>Alphaproteobacteria</taxon>
        <taxon>Rhodobacterales</taxon>
        <taxon>Roseobacteraceae</taxon>
        <taxon>Litoreibacter</taxon>
    </lineage>
</organism>
<dbReference type="Gene3D" id="2.60.200.20">
    <property type="match status" value="1"/>
</dbReference>
<dbReference type="RefSeq" id="WP_090220664.1">
    <property type="nucleotide sequence ID" value="NZ_FOYO01000003.1"/>
</dbReference>
<evidence type="ECO:0000313" key="3">
    <source>
        <dbReference type="EMBL" id="SFR65070.1"/>
    </source>
</evidence>
<dbReference type="CDD" id="cd00060">
    <property type="entry name" value="FHA"/>
    <property type="match status" value="1"/>
</dbReference>
<dbReference type="Proteomes" id="UP000199658">
    <property type="component" value="Unassembled WGS sequence"/>
</dbReference>
<dbReference type="InterPro" id="IPR017735">
    <property type="entry name" value="T6SS_FHA"/>
</dbReference>
<dbReference type="NCBIfam" id="TIGR03354">
    <property type="entry name" value="VI_FHA"/>
    <property type="match status" value="1"/>
</dbReference>
<protein>
    <submittedName>
        <fullName evidence="3">FHA domain protein</fullName>
    </submittedName>
</protein>
<feature type="compositionally biased region" description="Pro residues" evidence="1">
    <location>
        <begin position="192"/>
        <end position="206"/>
    </location>
</feature>
<feature type="compositionally biased region" description="Low complexity" evidence="1">
    <location>
        <begin position="179"/>
        <end position="191"/>
    </location>
</feature>
<dbReference type="InterPro" id="IPR046883">
    <property type="entry name" value="T6SS_FHA_C"/>
</dbReference>
<feature type="region of interest" description="Disordered" evidence="1">
    <location>
        <begin position="117"/>
        <end position="136"/>
    </location>
</feature>
<reference evidence="4" key="1">
    <citation type="submission" date="2016-10" db="EMBL/GenBank/DDBJ databases">
        <authorList>
            <person name="Varghese N."/>
            <person name="Submissions S."/>
        </authorList>
    </citation>
    <scope>NUCLEOTIDE SEQUENCE [LARGE SCALE GENOMIC DNA]</scope>
    <source>
        <strain evidence="4">DSM 26921</strain>
    </source>
</reference>
<feature type="compositionally biased region" description="Pro residues" evidence="1">
    <location>
        <begin position="160"/>
        <end position="178"/>
    </location>
</feature>
<evidence type="ECO:0000259" key="2">
    <source>
        <dbReference type="PROSITE" id="PS50006"/>
    </source>
</evidence>
<dbReference type="AlphaFoldDB" id="A0A1I6IFH0"/>
<sequence length="441" mass="45778">MKLTLKIENYDFLDDGGPLEISVEGRGILVGRDGAMDWTLPDPARHISSQHFEITFQNGVYWLNDTSTNGTYLQGHSHRVESPYQLAHMDRLQVGHYIIVVVLEGAAAGWGAEAPAAQAPAASGGDPWSVGSGPAEPVNVTPVEENPWRGDFGDNFIVNPTPPPTPTPPPAAPAPAPGAPAADASPFAAATPPAPPVASPAAPVAPAPEGFAAAAPPPAAPPVPAAAPPAAPAPAAPPAAAGPSGDAVLRAFCQGAGLPLNNLPATDALALARELGQSLRVTTEELKALLGARAATKQFVKSGSRTMMGQTDNNPLKFMPDAIQAMDVMYINPRPGYLNGTSTLVEAFGDIKRHQTAVYSAIQPALARLLEDLSPEAIEKRAGGGASKLAVVGGGKKSRNWEVFVERWDAKTHPYENGMLDVFLAYFAEAYDASIKASGGQ</sequence>
<dbReference type="SMART" id="SM00240">
    <property type="entry name" value="FHA"/>
    <property type="match status" value="1"/>
</dbReference>
<feature type="compositionally biased region" description="Pro residues" evidence="1">
    <location>
        <begin position="215"/>
        <end position="237"/>
    </location>
</feature>
<name>A0A1I6IFH0_9RHOB</name>